<name>A0A426YUJ4_ENSVE</name>
<reference evidence="1 2" key="1">
    <citation type="journal article" date="2014" name="Agronomy (Basel)">
        <title>A Draft Genome Sequence for Ensete ventricosum, the Drought-Tolerant Tree Against Hunger.</title>
        <authorList>
            <person name="Harrison J."/>
            <person name="Moore K.A."/>
            <person name="Paszkiewicz K."/>
            <person name="Jones T."/>
            <person name="Grant M."/>
            <person name="Ambacheew D."/>
            <person name="Muzemil S."/>
            <person name="Studholme D.J."/>
        </authorList>
    </citation>
    <scope>NUCLEOTIDE SEQUENCE [LARGE SCALE GENOMIC DNA]</scope>
</reference>
<proteinExistence type="predicted"/>
<organism evidence="1 2">
    <name type="scientific">Ensete ventricosum</name>
    <name type="common">Abyssinian banana</name>
    <name type="synonym">Musa ensete</name>
    <dbReference type="NCBI Taxonomy" id="4639"/>
    <lineage>
        <taxon>Eukaryota</taxon>
        <taxon>Viridiplantae</taxon>
        <taxon>Streptophyta</taxon>
        <taxon>Embryophyta</taxon>
        <taxon>Tracheophyta</taxon>
        <taxon>Spermatophyta</taxon>
        <taxon>Magnoliopsida</taxon>
        <taxon>Liliopsida</taxon>
        <taxon>Zingiberales</taxon>
        <taxon>Musaceae</taxon>
        <taxon>Ensete</taxon>
    </lineage>
</organism>
<protein>
    <submittedName>
        <fullName evidence="1">Uncharacterized protein</fullName>
    </submittedName>
</protein>
<sequence length="103" mass="11675">MAKDWTTLVGNWMDLNITAKRAMKKKKMLLTREQSPLAGCLTHATFLHKDSKSKQQTVFLTPSTSSSSTSSWRRMCHGVRRMCAVTLQNPGRLLPLLMSFYSP</sequence>
<dbReference type="Proteomes" id="UP000287651">
    <property type="component" value="Unassembled WGS sequence"/>
</dbReference>
<dbReference type="EMBL" id="AMZH03010105">
    <property type="protein sequence ID" value="RRT55402.1"/>
    <property type="molecule type" value="Genomic_DNA"/>
</dbReference>
<accession>A0A426YUJ4</accession>
<dbReference type="AlphaFoldDB" id="A0A426YUJ4"/>
<gene>
    <name evidence="1" type="ORF">B296_00010270</name>
</gene>
<evidence type="ECO:0000313" key="1">
    <source>
        <dbReference type="EMBL" id="RRT55402.1"/>
    </source>
</evidence>
<evidence type="ECO:0000313" key="2">
    <source>
        <dbReference type="Proteomes" id="UP000287651"/>
    </source>
</evidence>
<comment type="caution">
    <text evidence="1">The sequence shown here is derived from an EMBL/GenBank/DDBJ whole genome shotgun (WGS) entry which is preliminary data.</text>
</comment>